<dbReference type="SUPFAM" id="SSF48371">
    <property type="entry name" value="ARM repeat"/>
    <property type="match status" value="1"/>
</dbReference>
<evidence type="ECO:0000313" key="1">
    <source>
        <dbReference type="EMBL" id="OFV67113.1"/>
    </source>
</evidence>
<sequence>MREKYAKNTGSDEIDDWELCELISSLKSKNRFKRLNALFIIENLNDKRLIEPLIELTKENDRATKEYALYLLAKIENHVLCGDKVIKAFIDALNDENPSIRSYASLVLGDFGDYAAAKPLILALKDEDEGVREEVMNALSNILISMGTRRVAGKI</sequence>
<evidence type="ECO:0000313" key="2">
    <source>
        <dbReference type="Proteomes" id="UP000186940"/>
    </source>
</evidence>
<dbReference type="PANTHER" id="PTHR12697:SF5">
    <property type="entry name" value="DEOXYHYPUSINE HYDROXYLASE"/>
    <property type="match status" value="1"/>
</dbReference>
<proteinExistence type="predicted"/>
<protein>
    <submittedName>
        <fullName evidence="1">PBS lyase HEAT domain-containing protein repeat-containing protein</fullName>
    </submittedName>
</protein>
<dbReference type="PANTHER" id="PTHR12697">
    <property type="entry name" value="PBS LYASE HEAT-LIKE PROTEIN"/>
    <property type="match status" value="1"/>
</dbReference>
<dbReference type="EMBL" id="LYOS01000008">
    <property type="protein sequence ID" value="OFV67113.1"/>
    <property type="molecule type" value="Genomic_DNA"/>
</dbReference>
<keyword evidence="1" id="KW-0456">Lyase</keyword>
<dbReference type="GO" id="GO:0016491">
    <property type="term" value="F:oxidoreductase activity"/>
    <property type="evidence" value="ECO:0007669"/>
    <property type="project" value="TreeGrafter"/>
</dbReference>
<reference evidence="1" key="1">
    <citation type="submission" date="2016-05" db="EMBL/GenBank/DDBJ databases">
        <title>Microbial consortia oxidize butane by reversing methanogenesis.</title>
        <authorList>
            <person name="Laso-Perez R."/>
            <person name="Richter M."/>
            <person name="Wegener G."/>
            <person name="Musat F."/>
        </authorList>
    </citation>
    <scope>NUCLEOTIDE SEQUENCE [LARGE SCALE GENOMIC DNA]</scope>
    <source>
        <strain evidence="1">BOX2</strain>
    </source>
</reference>
<dbReference type="GO" id="GO:0016829">
    <property type="term" value="F:lyase activity"/>
    <property type="evidence" value="ECO:0007669"/>
    <property type="project" value="UniProtKB-KW"/>
</dbReference>
<accession>A0A1F2P7D2</accession>
<gene>
    <name evidence="1" type="ORF">SCAL_001738</name>
</gene>
<comment type="caution">
    <text evidence="1">The sequence shown here is derived from an EMBL/GenBank/DDBJ whole genome shotgun (WGS) entry which is preliminary data.</text>
</comment>
<dbReference type="InterPro" id="IPR016024">
    <property type="entry name" value="ARM-type_fold"/>
</dbReference>
<dbReference type="Proteomes" id="UP000186940">
    <property type="component" value="Unassembled WGS sequence"/>
</dbReference>
<dbReference type="InterPro" id="IPR011989">
    <property type="entry name" value="ARM-like"/>
</dbReference>
<dbReference type="AlphaFoldDB" id="A0A1F2P7D2"/>
<dbReference type="Pfam" id="PF13646">
    <property type="entry name" value="HEAT_2"/>
    <property type="match status" value="1"/>
</dbReference>
<name>A0A1F2P7D2_9EURY</name>
<keyword evidence="2" id="KW-1185">Reference proteome</keyword>
<dbReference type="STRING" id="1838285.SCAL_001738"/>
<organism evidence="1 2">
    <name type="scientific">Candidatus Syntropharchaeum caldarium</name>
    <dbReference type="NCBI Taxonomy" id="1838285"/>
    <lineage>
        <taxon>Archaea</taxon>
        <taxon>Methanobacteriati</taxon>
        <taxon>Methanobacteriota</taxon>
        <taxon>Stenosarchaea group</taxon>
        <taxon>Methanomicrobia</taxon>
        <taxon>Methanosarcinales</taxon>
        <taxon>ANME-2 cluster</taxon>
        <taxon>Candidatus Syntropharchaeum</taxon>
    </lineage>
</organism>
<dbReference type="Gene3D" id="1.25.10.10">
    <property type="entry name" value="Leucine-rich Repeat Variant"/>
    <property type="match status" value="1"/>
</dbReference>